<dbReference type="Pfam" id="PF02641">
    <property type="entry name" value="DUF190"/>
    <property type="match status" value="1"/>
</dbReference>
<evidence type="ECO:0000313" key="3">
    <source>
        <dbReference type="Proteomes" id="UP000214720"/>
    </source>
</evidence>
<dbReference type="InterPro" id="IPR011322">
    <property type="entry name" value="N-reg_PII-like_a/b"/>
</dbReference>
<comment type="caution">
    <text evidence="2">The sequence shown here is derived from an EMBL/GenBank/DDBJ whole genome shotgun (WGS) entry which is preliminary data.</text>
</comment>
<protein>
    <submittedName>
        <fullName evidence="2">Uncharacterized protein</fullName>
    </submittedName>
</protein>
<organism evidence="2 3">
    <name type="scientific">Caballeronia sordidicola</name>
    <name type="common">Burkholderia sordidicola</name>
    <dbReference type="NCBI Taxonomy" id="196367"/>
    <lineage>
        <taxon>Bacteria</taxon>
        <taxon>Pseudomonadati</taxon>
        <taxon>Pseudomonadota</taxon>
        <taxon>Betaproteobacteria</taxon>
        <taxon>Burkholderiales</taxon>
        <taxon>Burkholderiaceae</taxon>
        <taxon>Caballeronia</taxon>
    </lineage>
</organism>
<dbReference type="AlphaFoldDB" id="A0A226WTG5"/>
<dbReference type="Proteomes" id="UP000214720">
    <property type="component" value="Unassembled WGS sequence"/>
</dbReference>
<dbReference type="Gene3D" id="3.30.70.120">
    <property type="match status" value="1"/>
</dbReference>
<dbReference type="SUPFAM" id="SSF54913">
    <property type="entry name" value="GlnB-like"/>
    <property type="match status" value="1"/>
</dbReference>
<gene>
    <name evidence="2" type="ORF">BSU04_31795</name>
</gene>
<comment type="similarity">
    <text evidence="1">Belongs to the UPF0166 family.</text>
</comment>
<name>A0A226WTG5_CABSO</name>
<dbReference type="InterPro" id="IPR015867">
    <property type="entry name" value="N-reg_PII/ATP_PRibTrfase_C"/>
</dbReference>
<dbReference type="InterPro" id="IPR003793">
    <property type="entry name" value="UPF0166"/>
</dbReference>
<dbReference type="EMBL" id="MTHB01000212">
    <property type="protein sequence ID" value="OXC74462.1"/>
    <property type="molecule type" value="Genomic_DNA"/>
</dbReference>
<accession>A0A226WTG5</accession>
<sequence length="107" mass="11800">MQGYQLTFFTEQNRKHGHQSICDWLLKFAEQHGASGGTLMTGAEGFDHAGKFHSAGFFELADQPLAITVYVDEQACQSLMNALAEEDVDLSYVKIPVEFGRTGRSVA</sequence>
<dbReference type="OrthoDB" id="5339790at2"/>
<dbReference type="RefSeq" id="WP_089163996.1">
    <property type="nucleotide sequence ID" value="NZ_MTHB01000212.1"/>
</dbReference>
<proteinExistence type="inferred from homology"/>
<reference evidence="3" key="1">
    <citation type="submission" date="2017-01" db="EMBL/GenBank/DDBJ databases">
        <title>Genome Analysis of Deinococcus marmoris KOPRI26562.</title>
        <authorList>
            <person name="Kim J.H."/>
            <person name="Oh H.-M."/>
        </authorList>
    </citation>
    <scope>NUCLEOTIDE SEQUENCE [LARGE SCALE GENOMIC DNA]</scope>
    <source>
        <strain evidence="3">PAMC 26633</strain>
    </source>
</reference>
<evidence type="ECO:0000256" key="1">
    <source>
        <dbReference type="ARBA" id="ARBA00010554"/>
    </source>
</evidence>
<evidence type="ECO:0000313" key="2">
    <source>
        <dbReference type="EMBL" id="OXC74462.1"/>
    </source>
</evidence>